<dbReference type="Proteomes" id="UP000199705">
    <property type="component" value="Unassembled WGS sequence"/>
</dbReference>
<protein>
    <submittedName>
        <fullName evidence="1">CarboxypepD_reg-like domain-containing protein</fullName>
    </submittedName>
</protein>
<dbReference type="EMBL" id="FNCG01000011">
    <property type="protein sequence ID" value="SDH66604.1"/>
    <property type="molecule type" value="Genomic_DNA"/>
</dbReference>
<gene>
    <name evidence="1" type="ORF">SAMN05192573_111156</name>
</gene>
<dbReference type="SUPFAM" id="SSF49464">
    <property type="entry name" value="Carboxypeptidase regulatory domain-like"/>
    <property type="match status" value="1"/>
</dbReference>
<dbReference type="Pfam" id="PF13715">
    <property type="entry name" value="CarbopepD_reg_2"/>
    <property type="match status" value="1"/>
</dbReference>
<proteinExistence type="predicted"/>
<reference evidence="2" key="1">
    <citation type="submission" date="2016-10" db="EMBL/GenBank/DDBJ databases">
        <authorList>
            <person name="Varghese N."/>
            <person name="Submissions S."/>
        </authorList>
    </citation>
    <scope>NUCLEOTIDE SEQUENCE [LARGE SCALE GENOMIC DNA]</scope>
    <source>
        <strain evidence="2">Gh-67</strain>
    </source>
</reference>
<accession>A0A1G8E9P7</accession>
<dbReference type="STRING" id="551996.SAMN05192573_111156"/>
<organism evidence="1 2">
    <name type="scientific">Mucilaginibacter gossypii</name>
    <dbReference type="NCBI Taxonomy" id="551996"/>
    <lineage>
        <taxon>Bacteria</taxon>
        <taxon>Pseudomonadati</taxon>
        <taxon>Bacteroidota</taxon>
        <taxon>Sphingobacteriia</taxon>
        <taxon>Sphingobacteriales</taxon>
        <taxon>Sphingobacteriaceae</taxon>
        <taxon>Mucilaginibacter</taxon>
    </lineage>
</organism>
<evidence type="ECO:0000313" key="2">
    <source>
        <dbReference type="Proteomes" id="UP000199705"/>
    </source>
</evidence>
<evidence type="ECO:0000313" key="1">
    <source>
        <dbReference type="EMBL" id="SDH66604.1"/>
    </source>
</evidence>
<dbReference type="Gene3D" id="2.60.40.1120">
    <property type="entry name" value="Carboxypeptidase-like, regulatory domain"/>
    <property type="match status" value="1"/>
</dbReference>
<sequence>MSIQQISIPKPCHEQWSQMVPANSGRYCYHCCKMVIDFTVMSNDEIIKLLSAKDNVCGRFGQMQLIEINAGIGANKKRSLSWIGILTAAIISLTQLEKAEAKTRHNLEQGEFQRKSNLLIPVPTGVQILVKGLVTEKGTNVPIPGATVHCKNGESASTDVDGEFKFLELSETDTLVVGFIGFKTQEIRLADIADRSQIKIELEPEPLTEQFVVVGGVFVRHSFIHRLWHKIKNIF</sequence>
<name>A0A1G8E9P7_9SPHI</name>
<keyword evidence="2" id="KW-1185">Reference proteome</keyword>
<dbReference type="InterPro" id="IPR008969">
    <property type="entry name" value="CarboxyPept-like_regulatory"/>
</dbReference>
<dbReference type="AlphaFoldDB" id="A0A1G8E9P7"/>
<dbReference type="RefSeq" id="WP_091171451.1">
    <property type="nucleotide sequence ID" value="NZ_FNCG01000011.1"/>
</dbReference>